<protein>
    <recommendedName>
        <fullName evidence="5">Secretin/TonB short N-terminal domain-containing protein</fullName>
    </recommendedName>
</protein>
<keyword evidence="4" id="KW-1133">Transmembrane helix</keyword>
<dbReference type="KEGG" id="bgm:CAL15_23680"/>
<evidence type="ECO:0000256" key="2">
    <source>
        <dbReference type="ARBA" id="ARBA00023136"/>
    </source>
</evidence>
<keyword evidence="3" id="KW-0998">Cell outer membrane</keyword>
<gene>
    <name evidence="6" type="ORF">CAL15_23680</name>
</gene>
<dbReference type="GO" id="GO:0019867">
    <property type="term" value="C:outer membrane"/>
    <property type="evidence" value="ECO:0007669"/>
    <property type="project" value="InterPro"/>
</dbReference>
<dbReference type="EMBL" id="CP021111">
    <property type="protein sequence ID" value="ARP97112.1"/>
    <property type="molecule type" value="Genomic_DNA"/>
</dbReference>
<keyword evidence="1" id="KW-0813">Transport</keyword>
<evidence type="ECO:0000259" key="5">
    <source>
        <dbReference type="SMART" id="SM00965"/>
    </source>
</evidence>
<feature type="transmembrane region" description="Helical" evidence="4">
    <location>
        <begin position="12"/>
        <end position="31"/>
    </location>
</feature>
<dbReference type="RefSeq" id="WP_086080755.1">
    <property type="nucleotide sequence ID" value="NZ_CP021111.1"/>
</dbReference>
<evidence type="ECO:0000256" key="1">
    <source>
        <dbReference type="ARBA" id="ARBA00022448"/>
    </source>
</evidence>
<reference evidence="6 7" key="1">
    <citation type="submission" date="2017-05" db="EMBL/GenBank/DDBJ databases">
        <title>Complete and WGS of Bordetella genogroups.</title>
        <authorList>
            <person name="Spilker T."/>
            <person name="LiPuma J."/>
        </authorList>
    </citation>
    <scope>NUCLEOTIDE SEQUENCE [LARGE SCALE GENOMIC DNA]</scope>
    <source>
        <strain evidence="6 7">AU7206</strain>
    </source>
</reference>
<keyword evidence="4" id="KW-0812">Transmembrane</keyword>
<evidence type="ECO:0000313" key="6">
    <source>
        <dbReference type="EMBL" id="ARP97112.1"/>
    </source>
</evidence>
<dbReference type="InterPro" id="IPR011662">
    <property type="entry name" value="Secretin/TonB_short_N"/>
</dbReference>
<sequence>MNRTWYRHQPRIVAGFMVAVMSCAMLCVAMASDAHADTQASAPLDFDIPRQSLQAALEQYGIHTGRALLYETRALAGRLSSPVVGRYTPDAALHRLIEGTGVRADYVNAHAFVLSVVGAPSRKADRLPSAKERYYGLLQAGIEQALCGDPATVPGAYRVGMRFWLDGAGVMQQFELVGSTGDQGRDQKIVARLRGFSVGARPPSGLRQPMTVLVEPRDRAATGDCVARLD</sequence>
<dbReference type="Gene3D" id="3.55.50.30">
    <property type="match status" value="1"/>
</dbReference>
<proteinExistence type="predicted"/>
<dbReference type="AlphaFoldDB" id="A0A1W6ZII1"/>
<feature type="domain" description="Secretin/TonB short N-terminal" evidence="5">
    <location>
        <begin position="66"/>
        <end position="117"/>
    </location>
</feature>
<dbReference type="Proteomes" id="UP000194161">
    <property type="component" value="Chromosome"/>
</dbReference>
<evidence type="ECO:0000313" key="7">
    <source>
        <dbReference type="Proteomes" id="UP000194161"/>
    </source>
</evidence>
<keyword evidence="2 4" id="KW-0472">Membrane</keyword>
<accession>A0A1W6ZII1</accession>
<organism evidence="6 7">
    <name type="scientific">Bordetella genomosp. 13</name>
    <dbReference type="NCBI Taxonomy" id="463040"/>
    <lineage>
        <taxon>Bacteria</taxon>
        <taxon>Pseudomonadati</taxon>
        <taxon>Pseudomonadota</taxon>
        <taxon>Betaproteobacteria</taxon>
        <taxon>Burkholderiales</taxon>
        <taxon>Alcaligenaceae</taxon>
        <taxon>Bordetella</taxon>
    </lineage>
</organism>
<name>A0A1W6ZII1_9BORD</name>
<evidence type="ECO:0000256" key="3">
    <source>
        <dbReference type="ARBA" id="ARBA00023237"/>
    </source>
</evidence>
<keyword evidence="7" id="KW-1185">Reference proteome</keyword>
<dbReference type="SUPFAM" id="SSF74653">
    <property type="entry name" value="TolA/TonB C-terminal domain"/>
    <property type="match status" value="1"/>
</dbReference>
<dbReference type="PROSITE" id="PS51257">
    <property type="entry name" value="PROKAR_LIPOPROTEIN"/>
    <property type="match status" value="1"/>
</dbReference>
<dbReference type="STRING" id="463040.CAL15_23680"/>
<evidence type="ECO:0000256" key="4">
    <source>
        <dbReference type="SAM" id="Phobius"/>
    </source>
</evidence>
<dbReference type="SMART" id="SM00965">
    <property type="entry name" value="STN"/>
    <property type="match status" value="1"/>
</dbReference>